<dbReference type="NCBIfam" id="TIGR00757">
    <property type="entry name" value="RNaseEG"/>
    <property type="match status" value="1"/>
</dbReference>
<name>A0A9D1F5I5_9FIRM</name>
<sequence>MSVPENYLVIVRWKSRIMTAVYEHDRLAELFFDDEDHNILGNIYVGKVKNVVKNINAAFMEIGGQQKGYYSLKENQEHFFMNPKKSAAIVPGDELLVQVIKEPVKTKPAMLSGNIHLTGRDLVLTVHKPSVGISAKITSDEKRQHLKALLEPKVTPEYGFIARTHSQEASDEALLFEADRLANEFQELLQRARFASCFSKVYSAVPGYIKYILNHPRLEKVTTDIPQVYENICQTLLARNSRVPVVLYKDESWPLVKVKSLQTQIERLLLPQVWLKSGGFLVIQPTEAMVVIDVNTGRYTGKKAVQETYFKINMEAADEIARQVRLRNLSGIIIIDFIDMEDAGMRRQLFEYFKELLKADPVKTVLVDTTRLNLVEMTRKKERKPIYEILAEPCSRCHGRGFIYDLSDLGGQP</sequence>
<dbReference type="InterPro" id="IPR012340">
    <property type="entry name" value="NA-bd_OB-fold"/>
</dbReference>
<accession>A0A9D1F5I5</accession>
<dbReference type="SUPFAM" id="SSF50249">
    <property type="entry name" value="Nucleic acid-binding proteins"/>
    <property type="match status" value="1"/>
</dbReference>
<dbReference type="InterPro" id="IPR004659">
    <property type="entry name" value="RNase_E/G"/>
</dbReference>
<protein>
    <submittedName>
        <fullName evidence="7">Ribonuclease E/G</fullName>
    </submittedName>
</protein>
<reference evidence="7" key="1">
    <citation type="submission" date="2020-10" db="EMBL/GenBank/DDBJ databases">
        <authorList>
            <person name="Gilroy R."/>
        </authorList>
    </citation>
    <scope>NUCLEOTIDE SEQUENCE</scope>
    <source>
        <strain evidence="7">CHK178-757</strain>
    </source>
</reference>
<keyword evidence="4" id="KW-0460">Magnesium</keyword>
<dbReference type="PANTHER" id="PTHR30001:SF0">
    <property type="entry name" value="RIBONUCLEASE G"/>
    <property type="match status" value="1"/>
</dbReference>
<dbReference type="SMART" id="SM00316">
    <property type="entry name" value="S1"/>
    <property type="match status" value="1"/>
</dbReference>
<dbReference type="PANTHER" id="PTHR30001">
    <property type="entry name" value="RIBONUCLEASE"/>
    <property type="match status" value="1"/>
</dbReference>
<comment type="caution">
    <text evidence="7">The sequence shown here is derived from an EMBL/GenBank/DDBJ whole genome shotgun (WGS) entry which is preliminary data.</text>
</comment>
<dbReference type="GO" id="GO:0005737">
    <property type="term" value="C:cytoplasm"/>
    <property type="evidence" value="ECO:0007669"/>
    <property type="project" value="TreeGrafter"/>
</dbReference>
<dbReference type="CDD" id="cd04453">
    <property type="entry name" value="S1_RNase_E"/>
    <property type="match status" value="1"/>
</dbReference>
<dbReference type="Proteomes" id="UP000823927">
    <property type="component" value="Unassembled WGS sequence"/>
</dbReference>
<reference evidence="7" key="2">
    <citation type="journal article" date="2021" name="PeerJ">
        <title>Extensive microbial diversity within the chicken gut microbiome revealed by metagenomics and culture.</title>
        <authorList>
            <person name="Gilroy R."/>
            <person name="Ravi A."/>
            <person name="Getino M."/>
            <person name="Pursley I."/>
            <person name="Horton D.L."/>
            <person name="Alikhan N.F."/>
            <person name="Baker D."/>
            <person name="Gharbi K."/>
            <person name="Hall N."/>
            <person name="Watson M."/>
            <person name="Adriaenssens E.M."/>
            <person name="Foster-Nyarko E."/>
            <person name="Jarju S."/>
            <person name="Secka A."/>
            <person name="Antonio M."/>
            <person name="Oren A."/>
            <person name="Chaudhuri R.R."/>
            <person name="La Ragione R."/>
            <person name="Hildebrand F."/>
            <person name="Pallen M.J."/>
        </authorList>
    </citation>
    <scope>NUCLEOTIDE SEQUENCE</scope>
    <source>
        <strain evidence="7">CHK178-757</strain>
    </source>
</reference>
<evidence type="ECO:0000256" key="1">
    <source>
        <dbReference type="ARBA" id="ARBA00001946"/>
    </source>
</evidence>
<dbReference type="GO" id="GO:0006364">
    <property type="term" value="P:rRNA processing"/>
    <property type="evidence" value="ECO:0007669"/>
    <property type="project" value="TreeGrafter"/>
</dbReference>
<evidence type="ECO:0000313" key="8">
    <source>
        <dbReference type="Proteomes" id="UP000823927"/>
    </source>
</evidence>
<evidence type="ECO:0000256" key="5">
    <source>
        <dbReference type="ARBA" id="ARBA00022884"/>
    </source>
</evidence>
<evidence type="ECO:0000313" key="7">
    <source>
        <dbReference type="EMBL" id="HIS47522.1"/>
    </source>
</evidence>
<evidence type="ECO:0000259" key="6">
    <source>
        <dbReference type="PROSITE" id="PS50126"/>
    </source>
</evidence>
<dbReference type="GO" id="GO:0046872">
    <property type="term" value="F:metal ion binding"/>
    <property type="evidence" value="ECO:0007669"/>
    <property type="project" value="UniProtKB-KW"/>
</dbReference>
<keyword evidence="3" id="KW-0378">Hydrolase</keyword>
<gene>
    <name evidence="7" type="ORF">IAB46_08230</name>
</gene>
<dbReference type="AlphaFoldDB" id="A0A9D1F5I5"/>
<dbReference type="InterPro" id="IPR019307">
    <property type="entry name" value="RNA-bd_AU-1/RNase_E/G"/>
</dbReference>
<dbReference type="Pfam" id="PF10150">
    <property type="entry name" value="RNase_E_G"/>
    <property type="match status" value="1"/>
</dbReference>
<dbReference type="PROSITE" id="PS50126">
    <property type="entry name" value="S1"/>
    <property type="match status" value="1"/>
</dbReference>
<keyword evidence="5" id="KW-0694">RNA-binding</keyword>
<evidence type="ECO:0000256" key="2">
    <source>
        <dbReference type="ARBA" id="ARBA00022723"/>
    </source>
</evidence>
<dbReference type="EMBL" id="DVIT01000030">
    <property type="protein sequence ID" value="HIS47522.1"/>
    <property type="molecule type" value="Genomic_DNA"/>
</dbReference>
<keyword evidence="2" id="KW-0479">Metal-binding</keyword>
<dbReference type="GO" id="GO:0016787">
    <property type="term" value="F:hydrolase activity"/>
    <property type="evidence" value="ECO:0007669"/>
    <property type="project" value="UniProtKB-KW"/>
</dbReference>
<dbReference type="Gene3D" id="2.40.50.140">
    <property type="entry name" value="Nucleic acid-binding proteins"/>
    <property type="match status" value="1"/>
</dbReference>
<dbReference type="GO" id="GO:0004540">
    <property type="term" value="F:RNA nuclease activity"/>
    <property type="evidence" value="ECO:0007669"/>
    <property type="project" value="InterPro"/>
</dbReference>
<feature type="domain" description="S1 motif" evidence="6">
    <location>
        <begin position="41"/>
        <end position="120"/>
    </location>
</feature>
<comment type="cofactor">
    <cofactor evidence="1">
        <name>Mg(2+)</name>
        <dbReference type="ChEBI" id="CHEBI:18420"/>
    </cofactor>
</comment>
<dbReference type="InterPro" id="IPR003029">
    <property type="entry name" value="S1_domain"/>
</dbReference>
<proteinExistence type="predicted"/>
<dbReference type="GO" id="GO:0003723">
    <property type="term" value="F:RNA binding"/>
    <property type="evidence" value="ECO:0007669"/>
    <property type="project" value="UniProtKB-KW"/>
</dbReference>
<organism evidence="7 8">
    <name type="scientific">Candidatus Scybalocola faecigallinarum</name>
    <dbReference type="NCBI Taxonomy" id="2840941"/>
    <lineage>
        <taxon>Bacteria</taxon>
        <taxon>Bacillati</taxon>
        <taxon>Bacillota</taxon>
        <taxon>Clostridia</taxon>
        <taxon>Lachnospirales</taxon>
        <taxon>Lachnospiraceae</taxon>
        <taxon>Lachnospiraceae incertae sedis</taxon>
        <taxon>Candidatus Scybalocola (ex Gilroy et al. 2021)</taxon>
    </lineage>
</organism>
<evidence type="ECO:0000256" key="3">
    <source>
        <dbReference type="ARBA" id="ARBA00022801"/>
    </source>
</evidence>
<evidence type="ECO:0000256" key="4">
    <source>
        <dbReference type="ARBA" id="ARBA00022842"/>
    </source>
</evidence>